<evidence type="ECO:0000313" key="2">
    <source>
        <dbReference type="EMBL" id="SDD24814.1"/>
    </source>
</evidence>
<dbReference type="RefSeq" id="WP_092440977.1">
    <property type="nucleotide sequence ID" value="NZ_FMYP01000114.1"/>
</dbReference>
<feature type="transmembrane region" description="Helical" evidence="1">
    <location>
        <begin position="13"/>
        <end position="35"/>
    </location>
</feature>
<accession>A0A1G6T7H1</accession>
<keyword evidence="1" id="KW-0472">Membrane</keyword>
<dbReference type="AlphaFoldDB" id="A0A1G6T7H1"/>
<keyword evidence="1" id="KW-0812">Transmembrane</keyword>
<evidence type="ECO:0000313" key="3">
    <source>
        <dbReference type="Proteomes" id="UP000199452"/>
    </source>
</evidence>
<dbReference type="OrthoDB" id="769570at2"/>
<keyword evidence="1" id="KW-1133">Transmembrane helix</keyword>
<dbReference type="EMBL" id="FMYP01000114">
    <property type="protein sequence ID" value="SDD24814.1"/>
    <property type="molecule type" value="Genomic_DNA"/>
</dbReference>
<evidence type="ECO:0000256" key="1">
    <source>
        <dbReference type="SAM" id="Phobius"/>
    </source>
</evidence>
<dbReference type="Proteomes" id="UP000199452">
    <property type="component" value="Unassembled WGS sequence"/>
</dbReference>
<gene>
    <name evidence="2" type="ORF">SAMN05216323_11144</name>
</gene>
<proteinExistence type="predicted"/>
<keyword evidence="3" id="KW-1185">Reference proteome</keyword>
<feature type="transmembrane region" description="Helical" evidence="1">
    <location>
        <begin position="47"/>
        <end position="72"/>
    </location>
</feature>
<reference evidence="2 3" key="1">
    <citation type="submission" date="2016-09" db="EMBL/GenBank/DDBJ databases">
        <authorList>
            <person name="Capua I."/>
            <person name="De Benedictis P."/>
            <person name="Joannis T."/>
            <person name="Lombin L.H."/>
            <person name="Cattoli G."/>
        </authorList>
    </citation>
    <scope>NUCLEOTIDE SEQUENCE [LARGE SCALE GENOMIC DNA]</scope>
    <source>
        <strain evidence="2 3">A7P-90m</strain>
    </source>
</reference>
<name>A0A1G6T7H1_9BACT</name>
<organism evidence="2 3">
    <name type="scientific">Williamwhitmania taraxaci</name>
    <dbReference type="NCBI Taxonomy" id="1640674"/>
    <lineage>
        <taxon>Bacteria</taxon>
        <taxon>Pseudomonadati</taxon>
        <taxon>Bacteroidota</taxon>
        <taxon>Bacteroidia</taxon>
        <taxon>Bacteroidales</taxon>
        <taxon>Williamwhitmaniaceae</taxon>
        <taxon>Williamwhitmania</taxon>
    </lineage>
</organism>
<sequence>MPLFVFGFRSFDLVVIAALAMLLIILTGFAVMMVVRSRTKRIDIPFVLTVTFAIPIAIGVLVIVVNFVHGFITSPMTVRKYHLEGNYVINRDWFKGPNADWQYEHYWMQISNDTLYLHIMNQEKQIKQYSRVFQYIFKGKHRVVQFYNEYDLHSAAWHQVRDSLMELDDSGYAQFQTASDTVNLEVVLSERLFNAKFDSAKNVGGHHMLQLNPLLHADPFSFNLVLRPTRYGNMFFQKGDWKPSEQ</sequence>
<protein>
    <submittedName>
        <fullName evidence="2">Uncharacterized protein</fullName>
    </submittedName>
</protein>